<comment type="caution">
    <text evidence="2">The sequence shown here is derived from an EMBL/GenBank/DDBJ whole genome shotgun (WGS) entry which is preliminary data.</text>
</comment>
<sequence length="140" mass="15412">MNKNESKIDTWNTRTARKVIQLAIWTGSWVATMALASFGPELIWHSNQLITIITIVINLGLGVGMIVANIRHLRVLDEMMQRIQLEAMGLALGTGVVGGLSYALLEQSNLITLDAKIGHLVILMALTYLIATIGGLRKYR</sequence>
<organism evidence="2 3">
    <name type="scientific">Spirochaeta lutea</name>
    <dbReference type="NCBI Taxonomy" id="1480694"/>
    <lineage>
        <taxon>Bacteria</taxon>
        <taxon>Pseudomonadati</taxon>
        <taxon>Spirochaetota</taxon>
        <taxon>Spirochaetia</taxon>
        <taxon>Spirochaetales</taxon>
        <taxon>Spirochaetaceae</taxon>
        <taxon>Spirochaeta</taxon>
    </lineage>
</organism>
<feature type="transmembrane region" description="Helical" evidence="1">
    <location>
        <begin position="83"/>
        <end position="105"/>
    </location>
</feature>
<evidence type="ECO:0000313" key="2">
    <source>
        <dbReference type="EMBL" id="KGE72176.1"/>
    </source>
</evidence>
<dbReference type="OrthoDB" id="1551090at2"/>
<keyword evidence="3" id="KW-1185">Reference proteome</keyword>
<dbReference type="AlphaFoldDB" id="A0A098QX91"/>
<dbReference type="RefSeq" id="WP_037547393.1">
    <property type="nucleotide sequence ID" value="NZ_JNUP01000060.1"/>
</dbReference>
<dbReference type="EMBL" id="JNUP01000060">
    <property type="protein sequence ID" value="KGE72176.1"/>
    <property type="molecule type" value="Genomic_DNA"/>
</dbReference>
<gene>
    <name evidence="2" type="ORF">DC28_07725</name>
</gene>
<evidence type="ECO:0000256" key="1">
    <source>
        <dbReference type="SAM" id="Phobius"/>
    </source>
</evidence>
<feature type="transmembrane region" description="Helical" evidence="1">
    <location>
        <begin position="117"/>
        <end position="136"/>
    </location>
</feature>
<keyword evidence="1" id="KW-0472">Membrane</keyword>
<evidence type="ECO:0000313" key="3">
    <source>
        <dbReference type="Proteomes" id="UP000029692"/>
    </source>
</evidence>
<keyword evidence="1" id="KW-1133">Transmembrane helix</keyword>
<reference evidence="2 3" key="1">
    <citation type="submission" date="2014-05" db="EMBL/GenBank/DDBJ databases">
        <title>De novo Genome Sequence of Spirocheata sp.</title>
        <authorList>
            <person name="Shivani Y."/>
            <person name="Subhash Y."/>
            <person name="Tushar L."/>
            <person name="Sasikala C."/>
            <person name="Ramana C.V."/>
        </authorList>
    </citation>
    <scope>NUCLEOTIDE SEQUENCE [LARGE SCALE GENOMIC DNA]</scope>
    <source>
        <strain evidence="2 3">JC230</strain>
    </source>
</reference>
<name>A0A098QX91_9SPIO</name>
<keyword evidence="1" id="KW-0812">Transmembrane</keyword>
<protein>
    <submittedName>
        <fullName evidence="2">Uncharacterized protein</fullName>
    </submittedName>
</protein>
<feature type="transmembrane region" description="Helical" evidence="1">
    <location>
        <begin position="50"/>
        <end position="71"/>
    </location>
</feature>
<accession>A0A098QX91</accession>
<proteinExistence type="predicted"/>
<feature type="transmembrane region" description="Helical" evidence="1">
    <location>
        <begin position="20"/>
        <end position="38"/>
    </location>
</feature>
<dbReference type="eggNOG" id="ENOG5032RR8">
    <property type="taxonomic scope" value="Bacteria"/>
</dbReference>
<dbReference type="Proteomes" id="UP000029692">
    <property type="component" value="Unassembled WGS sequence"/>
</dbReference>